<sequence length="285" mass="31568">ISHIHAHTGLSSNSISMLPAEPKIFHGRDLEFADILKLFNQDTPRMAILGAGGIGKTSLARAILHHEQITTKYQGNRFFIACDTMSTKVELAGLIGAHLEIKPGKDLTQAVLWHFSNAPPSLLILDNLETPWEPVESRNNIEEFLSLLTDITGLALVVTMQGAERPAKVRWTCPFLLPLQPLPQEAARKMFLDIADDRHSMEEVDQVLHLTANMPLAISLLAHLVDMEGCTKILPRWETEKTSLISDGYDKRSNLELSISLSLSSPQITSIPYSQELLALLSILP</sequence>
<reference evidence="2" key="1">
    <citation type="submission" date="2023-03" db="EMBL/GenBank/DDBJ databases">
        <title>Massive genome expansion in bonnet fungi (Mycena s.s.) driven by repeated elements and novel gene families across ecological guilds.</title>
        <authorList>
            <consortium name="Lawrence Berkeley National Laboratory"/>
            <person name="Harder C.B."/>
            <person name="Miyauchi S."/>
            <person name="Viragh M."/>
            <person name="Kuo A."/>
            <person name="Thoen E."/>
            <person name="Andreopoulos B."/>
            <person name="Lu D."/>
            <person name="Skrede I."/>
            <person name="Drula E."/>
            <person name="Henrissat B."/>
            <person name="Morin E."/>
            <person name="Kohler A."/>
            <person name="Barry K."/>
            <person name="LaButti K."/>
            <person name="Morin E."/>
            <person name="Salamov A."/>
            <person name="Lipzen A."/>
            <person name="Mereny Z."/>
            <person name="Hegedus B."/>
            <person name="Baldrian P."/>
            <person name="Stursova M."/>
            <person name="Weitz H."/>
            <person name="Taylor A."/>
            <person name="Grigoriev I.V."/>
            <person name="Nagy L.G."/>
            <person name="Martin F."/>
            <person name="Kauserud H."/>
        </authorList>
    </citation>
    <scope>NUCLEOTIDE SEQUENCE</scope>
    <source>
        <strain evidence="2">CBHHK182m</strain>
    </source>
</reference>
<proteinExistence type="predicted"/>
<accession>A0AAD7MH80</accession>
<dbReference type="EMBL" id="JARKIB010000286">
    <property type="protein sequence ID" value="KAJ7716774.1"/>
    <property type="molecule type" value="Genomic_DNA"/>
</dbReference>
<feature type="non-terminal residue" evidence="2">
    <location>
        <position position="1"/>
    </location>
</feature>
<comment type="caution">
    <text evidence="2">The sequence shown here is derived from an EMBL/GenBank/DDBJ whole genome shotgun (WGS) entry which is preliminary data.</text>
</comment>
<feature type="non-terminal residue" evidence="2">
    <location>
        <position position="285"/>
    </location>
</feature>
<dbReference type="InterPro" id="IPR049052">
    <property type="entry name" value="nSTAND1"/>
</dbReference>
<organism evidence="2 3">
    <name type="scientific">Mycena metata</name>
    <dbReference type="NCBI Taxonomy" id="1033252"/>
    <lineage>
        <taxon>Eukaryota</taxon>
        <taxon>Fungi</taxon>
        <taxon>Dikarya</taxon>
        <taxon>Basidiomycota</taxon>
        <taxon>Agaricomycotina</taxon>
        <taxon>Agaricomycetes</taxon>
        <taxon>Agaricomycetidae</taxon>
        <taxon>Agaricales</taxon>
        <taxon>Marasmiineae</taxon>
        <taxon>Mycenaceae</taxon>
        <taxon>Mycena</taxon>
    </lineage>
</organism>
<keyword evidence="3" id="KW-1185">Reference proteome</keyword>
<dbReference type="InterPro" id="IPR027417">
    <property type="entry name" value="P-loop_NTPase"/>
</dbReference>
<gene>
    <name evidence="2" type="ORF">B0H16DRAFT_1800680</name>
</gene>
<dbReference type="Pfam" id="PF20703">
    <property type="entry name" value="nSTAND1"/>
    <property type="match status" value="1"/>
</dbReference>
<keyword evidence="2" id="KW-0378">Hydrolase</keyword>
<dbReference type="Proteomes" id="UP001215598">
    <property type="component" value="Unassembled WGS sequence"/>
</dbReference>
<evidence type="ECO:0000313" key="2">
    <source>
        <dbReference type="EMBL" id="KAJ7716774.1"/>
    </source>
</evidence>
<dbReference type="SUPFAM" id="SSF52540">
    <property type="entry name" value="P-loop containing nucleoside triphosphate hydrolases"/>
    <property type="match status" value="1"/>
</dbReference>
<dbReference type="Gene3D" id="3.40.50.300">
    <property type="entry name" value="P-loop containing nucleotide triphosphate hydrolases"/>
    <property type="match status" value="1"/>
</dbReference>
<feature type="domain" description="Novel STAND NTPase 1" evidence="1">
    <location>
        <begin position="21"/>
        <end position="161"/>
    </location>
</feature>
<dbReference type="AlphaFoldDB" id="A0AAD7MH80"/>
<protein>
    <submittedName>
        <fullName evidence="2">P-loop containing nucleoside triphosphate hydrolase protein</fullName>
    </submittedName>
</protein>
<evidence type="ECO:0000313" key="3">
    <source>
        <dbReference type="Proteomes" id="UP001215598"/>
    </source>
</evidence>
<dbReference type="PANTHER" id="PTHR47691:SF3">
    <property type="entry name" value="HTH-TYPE TRANSCRIPTIONAL REGULATOR RV0890C-RELATED"/>
    <property type="match status" value="1"/>
</dbReference>
<dbReference type="GO" id="GO:0016787">
    <property type="term" value="F:hydrolase activity"/>
    <property type="evidence" value="ECO:0007669"/>
    <property type="project" value="UniProtKB-KW"/>
</dbReference>
<name>A0AAD7MH80_9AGAR</name>
<evidence type="ECO:0000259" key="1">
    <source>
        <dbReference type="Pfam" id="PF20703"/>
    </source>
</evidence>
<dbReference type="PRINTS" id="PR00364">
    <property type="entry name" value="DISEASERSIST"/>
</dbReference>
<dbReference type="PANTHER" id="PTHR47691">
    <property type="entry name" value="REGULATOR-RELATED"/>
    <property type="match status" value="1"/>
</dbReference>